<dbReference type="RefSeq" id="XP_001215435.1">
    <property type="nucleotide sequence ID" value="XM_001215435.1"/>
</dbReference>
<dbReference type="VEuPathDB" id="FungiDB:ATEG_06257"/>
<evidence type="ECO:0000313" key="2">
    <source>
        <dbReference type="Proteomes" id="UP000007963"/>
    </source>
</evidence>
<accession>Q0CJ77</accession>
<dbReference type="OMA" id="LEPHEMN"/>
<name>Q0CJ77_ASPTN</name>
<dbReference type="Proteomes" id="UP000007963">
    <property type="component" value="Unassembled WGS sequence"/>
</dbReference>
<evidence type="ECO:0000313" key="1">
    <source>
        <dbReference type="EMBL" id="EAU32801.1"/>
    </source>
</evidence>
<proteinExistence type="predicted"/>
<dbReference type="OrthoDB" id="4483229at2759"/>
<organism evidence="1 2">
    <name type="scientific">Aspergillus terreus (strain NIH 2624 / FGSC A1156)</name>
    <dbReference type="NCBI Taxonomy" id="341663"/>
    <lineage>
        <taxon>Eukaryota</taxon>
        <taxon>Fungi</taxon>
        <taxon>Dikarya</taxon>
        <taxon>Ascomycota</taxon>
        <taxon>Pezizomycotina</taxon>
        <taxon>Eurotiomycetes</taxon>
        <taxon>Eurotiomycetidae</taxon>
        <taxon>Eurotiales</taxon>
        <taxon>Aspergillaceae</taxon>
        <taxon>Aspergillus</taxon>
        <taxon>Aspergillus subgen. Circumdati</taxon>
    </lineage>
</organism>
<dbReference type="EMBL" id="CH476602">
    <property type="protein sequence ID" value="EAU32801.1"/>
    <property type="molecule type" value="Genomic_DNA"/>
</dbReference>
<gene>
    <name evidence="1" type="ORF">ATEG_06257</name>
</gene>
<reference evidence="2" key="1">
    <citation type="submission" date="2005-09" db="EMBL/GenBank/DDBJ databases">
        <title>Annotation of the Aspergillus terreus NIH2624 genome.</title>
        <authorList>
            <person name="Birren B.W."/>
            <person name="Lander E.S."/>
            <person name="Galagan J.E."/>
            <person name="Nusbaum C."/>
            <person name="Devon K."/>
            <person name="Henn M."/>
            <person name="Ma L.-J."/>
            <person name="Jaffe D.B."/>
            <person name="Butler J."/>
            <person name="Alvarez P."/>
            <person name="Gnerre S."/>
            <person name="Grabherr M."/>
            <person name="Kleber M."/>
            <person name="Mauceli E.W."/>
            <person name="Brockman W."/>
            <person name="Rounsley S."/>
            <person name="Young S.K."/>
            <person name="LaButti K."/>
            <person name="Pushparaj V."/>
            <person name="DeCaprio D."/>
            <person name="Crawford M."/>
            <person name="Koehrsen M."/>
            <person name="Engels R."/>
            <person name="Montgomery P."/>
            <person name="Pearson M."/>
            <person name="Howarth C."/>
            <person name="Larson L."/>
            <person name="Luoma S."/>
            <person name="White J."/>
            <person name="Alvarado L."/>
            <person name="Kodira C.D."/>
            <person name="Zeng Q."/>
            <person name="Oleary S."/>
            <person name="Yandava C."/>
            <person name="Denning D.W."/>
            <person name="Nierman W.C."/>
            <person name="Milne T."/>
            <person name="Madden K."/>
        </authorList>
    </citation>
    <scope>NUCLEOTIDE SEQUENCE [LARGE SCALE GENOMIC DNA]</scope>
    <source>
        <strain evidence="2">NIH 2624 / FGSC A1156</strain>
    </source>
</reference>
<dbReference type="AlphaFoldDB" id="Q0CJ77"/>
<dbReference type="GeneID" id="4322470"/>
<sequence>MILDPLVGVFVTTLLFTETDMNHLLQQAYQDLPREQHALYVIQSLDLPSPDTPPTETVPLLRYPFVPYSPEDISRFLHLHCGDGCALSPLQFIVIDRRTKSGDGTVLYARSEPGNVDGRELEMVRLEPHEMNLIPVAVEIGAAGFDEVREAAALGLELKFDSQPTNHNKANHWKVAGSETEGAPVAVASLGLVLKRALSNLIKRSSVAIGSV</sequence>
<dbReference type="HOGENOM" id="CLU_1299473_0_0_1"/>
<protein>
    <submittedName>
        <fullName evidence="1">Uncharacterized protein</fullName>
    </submittedName>
</protein>